<dbReference type="Pfam" id="PF01431">
    <property type="entry name" value="Peptidase_M13"/>
    <property type="match status" value="1"/>
</dbReference>
<dbReference type="GO" id="GO:0046872">
    <property type="term" value="F:metal ion binding"/>
    <property type="evidence" value="ECO:0007669"/>
    <property type="project" value="UniProtKB-KW"/>
</dbReference>
<dbReference type="OrthoDB" id="6475849at2759"/>
<dbReference type="PANTHER" id="PTHR11733">
    <property type="entry name" value="ZINC METALLOPROTEASE FAMILY M13 NEPRILYSIN-RELATED"/>
    <property type="match status" value="1"/>
</dbReference>
<accession>A0A4Z2DCM9</accession>
<dbReference type="GO" id="GO:0016485">
    <property type="term" value="P:protein processing"/>
    <property type="evidence" value="ECO:0007669"/>
    <property type="project" value="TreeGrafter"/>
</dbReference>
<keyword evidence="12" id="KW-1185">Reference proteome</keyword>
<evidence type="ECO:0000256" key="8">
    <source>
        <dbReference type="SAM" id="Phobius"/>
    </source>
</evidence>
<dbReference type="Gene3D" id="3.40.390.10">
    <property type="entry name" value="Collagenase (Catalytic Domain)"/>
    <property type="match status" value="1"/>
</dbReference>
<feature type="domain" description="Peptidase M13 N-terminal" evidence="10">
    <location>
        <begin position="50"/>
        <end position="429"/>
    </location>
</feature>
<evidence type="ECO:0000259" key="10">
    <source>
        <dbReference type="Pfam" id="PF05649"/>
    </source>
</evidence>
<evidence type="ECO:0000313" key="12">
    <source>
        <dbReference type="Proteomes" id="UP000311919"/>
    </source>
</evidence>
<feature type="transmembrane region" description="Helical" evidence="8">
    <location>
        <begin position="6"/>
        <end position="28"/>
    </location>
</feature>
<proteinExistence type="inferred from homology"/>
<dbReference type="AlphaFoldDB" id="A0A4Z2DCM9"/>
<dbReference type="EMBL" id="SKCS01000180">
    <property type="protein sequence ID" value="TNN14216.1"/>
    <property type="molecule type" value="Genomic_DNA"/>
</dbReference>
<dbReference type="InterPro" id="IPR024079">
    <property type="entry name" value="MetalloPept_cat_dom_sf"/>
</dbReference>
<reference evidence="11 12" key="1">
    <citation type="submission" date="2019-03" db="EMBL/GenBank/DDBJ databases">
        <title>An improved genome assembly of the fluke Schistosoma japonicum.</title>
        <authorList>
            <person name="Hu W."/>
            <person name="Luo F."/>
            <person name="Yin M."/>
            <person name="Mo X."/>
            <person name="Sun C."/>
            <person name="Wu Q."/>
            <person name="Zhu B."/>
            <person name="Xiang M."/>
            <person name="Wang J."/>
            <person name="Wang Y."/>
            <person name="Zhang T."/>
            <person name="Xu B."/>
            <person name="Zheng H."/>
            <person name="Feng Z."/>
        </authorList>
    </citation>
    <scope>NUCLEOTIDE SEQUENCE [LARGE SCALE GENOMIC DNA]</scope>
    <source>
        <strain evidence="11">HuSjv2</strain>
        <tissue evidence="11">Worms</tissue>
    </source>
</reference>
<dbReference type="Proteomes" id="UP000311919">
    <property type="component" value="Unassembled WGS sequence"/>
</dbReference>
<dbReference type="PRINTS" id="PR00786">
    <property type="entry name" value="NEPRILYSIN"/>
</dbReference>
<keyword evidence="8" id="KW-1133">Transmembrane helix</keyword>
<keyword evidence="3" id="KW-0645">Protease</keyword>
<feature type="domain" description="Peptidase M13 C-terminal" evidence="9">
    <location>
        <begin position="492"/>
        <end position="695"/>
    </location>
</feature>
<dbReference type="InterPro" id="IPR008753">
    <property type="entry name" value="Peptidase_M13_N"/>
</dbReference>
<evidence type="ECO:0000256" key="6">
    <source>
        <dbReference type="ARBA" id="ARBA00022833"/>
    </source>
</evidence>
<dbReference type="Gene3D" id="1.10.1380.10">
    <property type="entry name" value="Neutral endopeptidase , domain2"/>
    <property type="match status" value="1"/>
</dbReference>
<gene>
    <name evidence="11" type="ORF">EWB00_002438</name>
</gene>
<keyword evidence="5" id="KW-0378">Hydrolase</keyword>
<dbReference type="InterPro" id="IPR042089">
    <property type="entry name" value="Peptidase_M13_dom_2"/>
</dbReference>
<keyword evidence="4" id="KW-0479">Metal-binding</keyword>
<comment type="similarity">
    <text evidence="2">Belongs to the peptidase M13 family.</text>
</comment>
<dbReference type="InterPro" id="IPR000718">
    <property type="entry name" value="Peptidase_M13"/>
</dbReference>
<evidence type="ECO:0000259" key="9">
    <source>
        <dbReference type="Pfam" id="PF01431"/>
    </source>
</evidence>
<keyword evidence="8" id="KW-0472">Membrane</keyword>
<keyword evidence="7" id="KW-0482">Metalloprotease</keyword>
<evidence type="ECO:0000256" key="4">
    <source>
        <dbReference type="ARBA" id="ARBA00022723"/>
    </source>
</evidence>
<dbReference type="PANTHER" id="PTHR11733:SF167">
    <property type="entry name" value="FI17812P1-RELATED"/>
    <property type="match status" value="1"/>
</dbReference>
<evidence type="ECO:0000313" key="11">
    <source>
        <dbReference type="EMBL" id="TNN14216.1"/>
    </source>
</evidence>
<dbReference type="STRING" id="6182.A0A4Z2DCM9"/>
<comment type="caution">
    <text evidence="11">The sequence shown here is derived from an EMBL/GenBank/DDBJ whole genome shotgun (WGS) entry which is preliminary data.</text>
</comment>
<name>A0A4Z2DCM9_SCHJA</name>
<dbReference type="InterPro" id="IPR018497">
    <property type="entry name" value="Peptidase_M13_C"/>
</dbReference>
<dbReference type="GO" id="GO:0005886">
    <property type="term" value="C:plasma membrane"/>
    <property type="evidence" value="ECO:0007669"/>
    <property type="project" value="TreeGrafter"/>
</dbReference>
<evidence type="ECO:0000256" key="3">
    <source>
        <dbReference type="ARBA" id="ARBA00022670"/>
    </source>
</evidence>
<evidence type="ECO:0000256" key="1">
    <source>
        <dbReference type="ARBA" id="ARBA00001947"/>
    </source>
</evidence>
<dbReference type="Pfam" id="PF05649">
    <property type="entry name" value="Peptidase_M13_N"/>
    <property type="match status" value="1"/>
</dbReference>
<dbReference type="GO" id="GO:0004222">
    <property type="term" value="F:metalloendopeptidase activity"/>
    <property type="evidence" value="ECO:0007669"/>
    <property type="project" value="InterPro"/>
</dbReference>
<comment type="cofactor">
    <cofactor evidence="1">
        <name>Zn(2+)</name>
        <dbReference type="ChEBI" id="CHEBI:29105"/>
    </cofactor>
</comment>
<protein>
    <submittedName>
        <fullName evidence="11">Endothelin-converting enzyme 2 isoform 2</fullName>
    </submittedName>
</protein>
<dbReference type="SUPFAM" id="SSF55486">
    <property type="entry name" value="Metalloproteases ('zincins'), catalytic domain"/>
    <property type="match status" value="1"/>
</dbReference>
<organism evidence="11 12">
    <name type="scientific">Schistosoma japonicum</name>
    <name type="common">Blood fluke</name>
    <dbReference type="NCBI Taxonomy" id="6182"/>
    <lineage>
        <taxon>Eukaryota</taxon>
        <taxon>Metazoa</taxon>
        <taxon>Spiralia</taxon>
        <taxon>Lophotrochozoa</taxon>
        <taxon>Platyhelminthes</taxon>
        <taxon>Trematoda</taxon>
        <taxon>Digenea</taxon>
        <taxon>Strigeidida</taxon>
        <taxon>Schistosomatoidea</taxon>
        <taxon>Schistosomatidae</taxon>
        <taxon>Schistosoma</taxon>
    </lineage>
</organism>
<sequence>MVISELVTIASGSIAVALPFIFAAYFILNNNQVKSKHIRSDINGSSSPNPCVDFYEFACNKWMKENPLLTESDSKTTFTQAQLNIDKFLWKLVTDDSYSSNDPRLQAASKFYKSCTNYRTSDTFISACRQWIYMYFGQWGLMPPTQQIDGAPNIENMDLTDFCLPAIMQFGYSLLFSLAIDPRARSIKISPGSLWFDLTTDEAQCKKNKEDFYKTANVLRIPKSHETELDIAFQLMRKLSRIDDPKSLQYQESNRNTTLKELRSICPEIRWSDLFVKVFTEAEYEDYERLPITIEGEEQLKQRCKQHELALQTDRKAFETMMIINFMDEQLKNVILPTTSETDNSFTSPSQSRFDVDCLNQLKAAYAYTLAKYYLSSHVNETHKKEITTMFEEVKKTVLKSIPEYNWLTDDLKNFLSNKIKNVKIHALYTNLSDSEEKENNSAIYRYTIEEGNYYWNLFQIFKAKHIDEMKSNLFPCYESLSPLPSFTPSVYYQKEENRVYVSAELIQPPYYSDENDTSSKFGSMGFVLSHELLHSIDIIGVSYDANGKTPDQTIYLTLLSLIYFHTDCFRQQYGRDETTKHKIERPEVLGEIIADNGGITMSFKTYKELQTKHASHVSQDPNATHRLDQLFFLKFAKIMCGHHRGKALEEFAKDSPYVLERNRVNTALSNSNDFAKAYSCALGSPMNPLKKCKVY</sequence>
<keyword evidence="8" id="KW-0812">Transmembrane</keyword>
<evidence type="ECO:0000256" key="2">
    <source>
        <dbReference type="ARBA" id="ARBA00007357"/>
    </source>
</evidence>
<keyword evidence="6" id="KW-0862">Zinc</keyword>
<dbReference type="PROSITE" id="PS51885">
    <property type="entry name" value="NEPRILYSIN"/>
    <property type="match status" value="1"/>
</dbReference>
<evidence type="ECO:0000256" key="7">
    <source>
        <dbReference type="ARBA" id="ARBA00023049"/>
    </source>
</evidence>
<evidence type="ECO:0000256" key="5">
    <source>
        <dbReference type="ARBA" id="ARBA00022801"/>
    </source>
</evidence>
<dbReference type="CDD" id="cd08662">
    <property type="entry name" value="M13"/>
    <property type="match status" value="1"/>
</dbReference>